<evidence type="ECO:0000313" key="1">
    <source>
        <dbReference type="EMBL" id="SVD89454.1"/>
    </source>
</evidence>
<reference evidence="1" key="1">
    <citation type="submission" date="2018-05" db="EMBL/GenBank/DDBJ databases">
        <authorList>
            <person name="Lanie J.A."/>
            <person name="Ng W.-L."/>
            <person name="Kazmierczak K.M."/>
            <person name="Andrzejewski T.M."/>
            <person name="Davidsen T.M."/>
            <person name="Wayne K.J."/>
            <person name="Tettelin H."/>
            <person name="Glass J.I."/>
            <person name="Rusch D."/>
            <person name="Podicherti R."/>
            <person name="Tsui H.-C.T."/>
            <person name="Winkler M.E."/>
        </authorList>
    </citation>
    <scope>NUCLEOTIDE SEQUENCE</scope>
</reference>
<dbReference type="AlphaFoldDB" id="A0A382Z1R0"/>
<proteinExistence type="predicted"/>
<organism evidence="1">
    <name type="scientific">marine metagenome</name>
    <dbReference type="NCBI Taxonomy" id="408172"/>
    <lineage>
        <taxon>unclassified sequences</taxon>
        <taxon>metagenomes</taxon>
        <taxon>ecological metagenomes</taxon>
    </lineage>
</organism>
<dbReference type="EMBL" id="UINC01180318">
    <property type="protein sequence ID" value="SVD89454.1"/>
    <property type="molecule type" value="Genomic_DNA"/>
</dbReference>
<name>A0A382Z1R0_9ZZZZ</name>
<gene>
    <name evidence="1" type="ORF">METZ01_LOCUS442308</name>
</gene>
<protein>
    <submittedName>
        <fullName evidence="1">Uncharacterized protein</fullName>
    </submittedName>
</protein>
<sequence length="42" mass="5119">MRNRMNKQDYVFKLWNKLVLNLTHKCNRFNKTVTDHINNNGV</sequence>
<accession>A0A382Z1R0</accession>